<keyword evidence="2" id="KW-1133">Transmembrane helix</keyword>
<keyword evidence="2" id="KW-0472">Membrane</keyword>
<dbReference type="EMBL" id="JADBJN010000004">
    <property type="protein sequence ID" value="KAG5668169.1"/>
    <property type="molecule type" value="Genomic_DNA"/>
</dbReference>
<dbReference type="AlphaFoldDB" id="A0A9J6BE63"/>
<evidence type="ECO:0000313" key="4">
    <source>
        <dbReference type="Proteomes" id="UP001107558"/>
    </source>
</evidence>
<keyword evidence="2" id="KW-0812">Transmembrane</keyword>
<protein>
    <submittedName>
        <fullName evidence="3">Uncharacterized protein</fullName>
    </submittedName>
</protein>
<reference evidence="3" key="1">
    <citation type="submission" date="2021-03" db="EMBL/GenBank/DDBJ databases">
        <title>Chromosome level genome of the anhydrobiotic midge Polypedilum vanderplanki.</title>
        <authorList>
            <person name="Yoshida Y."/>
            <person name="Kikawada T."/>
            <person name="Gusev O."/>
        </authorList>
    </citation>
    <scope>NUCLEOTIDE SEQUENCE</scope>
    <source>
        <strain evidence="3">NIAS01</strain>
        <tissue evidence="3">Whole body or cell culture</tissue>
    </source>
</reference>
<keyword evidence="1" id="KW-0175">Coiled coil</keyword>
<dbReference type="OrthoDB" id="2436455at2759"/>
<dbReference type="Proteomes" id="UP001107558">
    <property type="component" value="Chromosome 4"/>
</dbReference>
<name>A0A9J6BE63_POLVA</name>
<accession>A0A9J6BE63</accession>
<keyword evidence="4" id="KW-1185">Reference proteome</keyword>
<feature type="transmembrane region" description="Helical" evidence="2">
    <location>
        <begin position="1086"/>
        <end position="1105"/>
    </location>
</feature>
<evidence type="ECO:0000256" key="1">
    <source>
        <dbReference type="SAM" id="Coils"/>
    </source>
</evidence>
<sequence length="1106" mass="130216">MDVKQWKIVLLEWIKSSELIDVFGAIEHVQINEFFYKFYYKLYGKTDLNNISNFLKENFPNFEILYDDTNNISSQDYVYIFSLLLYFSCVIKENDFFQKCCRNLNSMHQIAIVSFFEYLRENSSFSKESLRLAIKQINLMPSPQKSSNIFNPSPRKSEQQLIPLTPNKEFVNQKLKELKSLKTQLDNEKFEKSMMEVEMRQNQEKIDHLIQKCKTLNHDVHLLKTELLLEKEQELVKSPSKNHRENQLHEKMQKEIQMRDDLIAELKYENENITGINMNFKAKINVMEKQMREMCNKIRDMDTTIEELQCSEFMKDEKIKSLEEEKKDLLDFINENRCNCKDNSISSDILDLSGSVYHTINDSDLGENLAKSVIEVQLKEKDIEVNNLKEIIAELELKLTSALKTIDENLVKCEQLEEDLNVMTKEKDLQMAENVTLKTTIEKIKNENKKLHKNLETAQKKVKNETTARLSIEIVLEQERKTFKNFMENFDKLKSENDKIKTEMNSKKESNIKNLENQLIRKEKEISELIAKFEELLGISSVWRNERDQLIEEKKILEENEIKLIEKMKNLETEMTKSLKEEQKISSLHLKNEIEQLKHELRTSAEMNKNLQTKIQIEEDQKIEKDSLMNEIQFLKCKITEKENDLRNNEKLKEDHQNLLTKLENYKSQEDSWNKERKSLQYNIELLKVEVENGKKEVREAMEVVQEAKLESLKEKMKGMFGDTLENLSNKNRNLLIQVEDLKIQLKNRRNLEAELANCKKDNDFLLSKLRFSDKNFQMDALTGSIGMKQKSTSDICEEKFDNAYLNDLKLGTPFDEFLKNENGRESEALSYSDLQTERLSVIKPTKRKLSMSSFKNAFKFTTNNSAKKKNAIQLKSIVSQFSWNKNENRNHRKRNNNRTLTPKNIKECDKKWIIDRVDNDDEEEGIHKTTSINKKEIEFDRKMKREMERDKNRPNLNCDETVPNSVIEDDSDWVEDEALNNIKFSTPKCNKSMKYLRNFPSSAIKKTLSARTSDGLEKYQSCRSLNSESSHALTPTKSCTRNFVDTHIAVVNRMSDYTVPPRIRELKDDHYKDTGIKTFTKSLKMSTFASITAGFLYSVYNIYFR</sequence>
<evidence type="ECO:0000256" key="2">
    <source>
        <dbReference type="SAM" id="Phobius"/>
    </source>
</evidence>
<feature type="coiled-coil region" evidence="1">
    <location>
        <begin position="378"/>
        <end position="769"/>
    </location>
</feature>
<proteinExistence type="predicted"/>
<evidence type="ECO:0000313" key="3">
    <source>
        <dbReference type="EMBL" id="KAG5668169.1"/>
    </source>
</evidence>
<gene>
    <name evidence="3" type="ORF">PVAND_016119</name>
</gene>
<organism evidence="3 4">
    <name type="scientific">Polypedilum vanderplanki</name>
    <name type="common">Sleeping chironomid midge</name>
    <dbReference type="NCBI Taxonomy" id="319348"/>
    <lineage>
        <taxon>Eukaryota</taxon>
        <taxon>Metazoa</taxon>
        <taxon>Ecdysozoa</taxon>
        <taxon>Arthropoda</taxon>
        <taxon>Hexapoda</taxon>
        <taxon>Insecta</taxon>
        <taxon>Pterygota</taxon>
        <taxon>Neoptera</taxon>
        <taxon>Endopterygota</taxon>
        <taxon>Diptera</taxon>
        <taxon>Nematocera</taxon>
        <taxon>Chironomoidea</taxon>
        <taxon>Chironomidae</taxon>
        <taxon>Chironominae</taxon>
        <taxon>Polypedilum</taxon>
        <taxon>Polypedilum</taxon>
    </lineage>
</organism>
<feature type="coiled-coil region" evidence="1">
    <location>
        <begin position="168"/>
        <end position="219"/>
    </location>
</feature>
<comment type="caution">
    <text evidence="3">The sequence shown here is derived from an EMBL/GenBank/DDBJ whole genome shotgun (WGS) entry which is preliminary data.</text>
</comment>